<protein>
    <submittedName>
        <fullName evidence="1">Uncharacterized protein</fullName>
    </submittedName>
</protein>
<proteinExistence type="predicted"/>
<dbReference type="EMBL" id="MT498043">
    <property type="protein sequence ID" value="QPK40193.1"/>
    <property type="molecule type" value="Genomic_DNA"/>
</dbReference>
<evidence type="ECO:0000313" key="2">
    <source>
        <dbReference type="Proteomes" id="UP000594363"/>
    </source>
</evidence>
<evidence type="ECO:0000313" key="1">
    <source>
        <dbReference type="EMBL" id="QPK40193.1"/>
    </source>
</evidence>
<gene>
    <name evidence="1" type="primary">62</name>
    <name evidence="1" type="ORF">SEA_JINKIES_62</name>
</gene>
<dbReference type="Proteomes" id="UP000594363">
    <property type="component" value="Segment"/>
</dbReference>
<reference evidence="1 2" key="1">
    <citation type="submission" date="2020-05" db="EMBL/GenBank/DDBJ databases">
        <authorList>
            <person name="Bohanan V.A."/>
            <person name="Brazelton B.R."/>
            <person name="Coffey L.M."/>
            <person name="Donovan A.R."/>
            <person name="Gales A.C."/>
            <person name="Glasscock A.J."/>
            <person name="Grill M."/>
            <person name="Harper M.C."/>
            <person name="Hollowell C.E."/>
            <person name="Liu T.Y."/>
            <person name="Mansour C."/>
            <person name="McDowell A.D."/>
            <person name="Miller T.E."/>
            <person name="Nash A.G."/>
            <person name="Seo J."/>
            <person name="Sherman Z.A."/>
            <person name="Albert R.M."/>
            <person name="Ayala A."/>
            <person name="Monti D.L."/>
            <person name="Garlena R.A."/>
            <person name="Russell D.A."/>
            <person name="Pope W.H."/>
            <person name="Jacobs-Sera D."/>
            <person name="Hatfull G.F."/>
        </authorList>
    </citation>
    <scope>NUCLEOTIDE SEQUENCE [LARGE SCALE GENOMIC DNA]</scope>
</reference>
<keyword evidence="2" id="KW-1185">Reference proteome</keyword>
<sequence>MIEELWTAGDIAARLGISASLVSNWGYPGRRQVPEPFGVTRRGVRMWNTAQADRICAEYTEWRQARDAAREDRERADRALQLLTR</sequence>
<name>A0A7T0IFJ0_9CAUD</name>
<organism evidence="1 2">
    <name type="scientific">Arthrobacter phage Jinkies</name>
    <dbReference type="NCBI Taxonomy" id="2743903"/>
    <lineage>
        <taxon>Viruses</taxon>
        <taxon>Duplodnaviria</taxon>
        <taxon>Heunggongvirae</taxon>
        <taxon>Uroviricota</taxon>
        <taxon>Caudoviricetes</taxon>
        <taxon>Berryhillviridae</taxon>
        <taxon>Jinkiesvirus</taxon>
        <taxon>Jinkiesvirus jinkies</taxon>
    </lineage>
</organism>
<accession>A0A7T0IFJ0</accession>